<evidence type="ECO:0000259" key="6">
    <source>
        <dbReference type="Pfam" id="PF04542"/>
    </source>
</evidence>
<keyword evidence="5" id="KW-0804">Transcription</keyword>
<dbReference type="SUPFAM" id="SSF88946">
    <property type="entry name" value="Sigma2 domain of RNA polymerase sigma factors"/>
    <property type="match status" value="1"/>
</dbReference>
<comment type="similarity">
    <text evidence="1">Belongs to the sigma-70 factor family. ECF subfamily.</text>
</comment>
<dbReference type="AlphaFoldDB" id="A0A8A4TVQ9"/>
<evidence type="ECO:0000256" key="3">
    <source>
        <dbReference type="ARBA" id="ARBA00023082"/>
    </source>
</evidence>
<dbReference type="Proteomes" id="UP000663929">
    <property type="component" value="Chromosome"/>
</dbReference>
<evidence type="ECO:0000313" key="8">
    <source>
        <dbReference type="EMBL" id="QTD53590.1"/>
    </source>
</evidence>
<dbReference type="GO" id="GO:0006352">
    <property type="term" value="P:DNA-templated transcription initiation"/>
    <property type="evidence" value="ECO:0007669"/>
    <property type="project" value="InterPro"/>
</dbReference>
<evidence type="ECO:0000313" key="9">
    <source>
        <dbReference type="Proteomes" id="UP000663929"/>
    </source>
</evidence>
<organism evidence="8 9">
    <name type="scientific">Sulfidibacter corallicola</name>
    <dbReference type="NCBI Taxonomy" id="2818388"/>
    <lineage>
        <taxon>Bacteria</taxon>
        <taxon>Pseudomonadati</taxon>
        <taxon>Acidobacteriota</taxon>
        <taxon>Holophagae</taxon>
        <taxon>Acanthopleuribacterales</taxon>
        <taxon>Acanthopleuribacteraceae</taxon>
        <taxon>Sulfidibacter</taxon>
    </lineage>
</organism>
<feature type="domain" description="RNA polymerase sigma factor 70 region 4 type 2" evidence="7">
    <location>
        <begin position="130"/>
        <end position="182"/>
    </location>
</feature>
<dbReference type="Gene3D" id="1.10.10.10">
    <property type="entry name" value="Winged helix-like DNA-binding domain superfamily/Winged helix DNA-binding domain"/>
    <property type="match status" value="1"/>
</dbReference>
<feature type="domain" description="RNA polymerase sigma-70 region 2" evidence="6">
    <location>
        <begin position="27"/>
        <end position="94"/>
    </location>
</feature>
<keyword evidence="3" id="KW-0731">Sigma factor</keyword>
<keyword evidence="4" id="KW-0238">DNA-binding</keyword>
<dbReference type="CDD" id="cd06171">
    <property type="entry name" value="Sigma70_r4"/>
    <property type="match status" value="1"/>
</dbReference>
<dbReference type="InterPro" id="IPR014284">
    <property type="entry name" value="RNA_pol_sigma-70_dom"/>
</dbReference>
<reference evidence="8" key="1">
    <citation type="submission" date="2021-03" db="EMBL/GenBank/DDBJ databases">
        <title>Acanthopleuribacteraceae sp. M133.</title>
        <authorList>
            <person name="Wang G."/>
        </authorList>
    </citation>
    <scope>NUCLEOTIDE SEQUENCE</scope>
    <source>
        <strain evidence="8">M133</strain>
    </source>
</reference>
<dbReference type="SUPFAM" id="SSF88659">
    <property type="entry name" value="Sigma3 and sigma4 domains of RNA polymerase sigma factors"/>
    <property type="match status" value="1"/>
</dbReference>
<evidence type="ECO:0000256" key="2">
    <source>
        <dbReference type="ARBA" id="ARBA00023015"/>
    </source>
</evidence>
<dbReference type="InterPro" id="IPR039425">
    <property type="entry name" value="RNA_pol_sigma-70-like"/>
</dbReference>
<dbReference type="NCBIfam" id="TIGR02937">
    <property type="entry name" value="sigma70-ECF"/>
    <property type="match status" value="1"/>
</dbReference>
<evidence type="ECO:0000256" key="1">
    <source>
        <dbReference type="ARBA" id="ARBA00010641"/>
    </source>
</evidence>
<dbReference type="InterPro" id="IPR036388">
    <property type="entry name" value="WH-like_DNA-bd_sf"/>
</dbReference>
<keyword evidence="2" id="KW-0805">Transcription regulation</keyword>
<dbReference type="Gene3D" id="1.10.1740.10">
    <property type="match status" value="1"/>
</dbReference>
<dbReference type="GO" id="GO:0003677">
    <property type="term" value="F:DNA binding"/>
    <property type="evidence" value="ECO:0007669"/>
    <property type="project" value="UniProtKB-KW"/>
</dbReference>
<dbReference type="PANTHER" id="PTHR43133">
    <property type="entry name" value="RNA POLYMERASE ECF-TYPE SIGMA FACTO"/>
    <property type="match status" value="1"/>
</dbReference>
<sequence>MTHHVSSDHTKRLRDKNGNLVSFEQVYDRYFQNIFQYILHRVAHVADAEDLTAQTFFKALRSLWKFRWMGVPISAWLYRIATNEVNAYLRKSGRHVDSGDLDDKRASEADMPDRELEEAEREMARHGVFLELNQCLRQMKPLDQTVITLRFLEEKSFNEIAEITGKRVGTVTMRTHRALEKLRTLLESRGIDHERLSGSFEKNTQTRFAGRPIQAELTP</sequence>
<protein>
    <submittedName>
        <fullName evidence="8">Sigma-70 family RNA polymerase sigma factor</fullName>
    </submittedName>
</protein>
<evidence type="ECO:0000256" key="5">
    <source>
        <dbReference type="ARBA" id="ARBA00023163"/>
    </source>
</evidence>
<dbReference type="KEGG" id="scor:J3U87_14135"/>
<dbReference type="InterPro" id="IPR013324">
    <property type="entry name" value="RNA_pol_sigma_r3/r4-like"/>
</dbReference>
<keyword evidence="9" id="KW-1185">Reference proteome</keyword>
<gene>
    <name evidence="8" type="ORF">J3U87_14135</name>
</gene>
<proteinExistence type="inferred from homology"/>
<name>A0A8A4TVQ9_SULCO</name>
<dbReference type="InterPro" id="IPR013249">
    <property type="entry name" value="RNA_pol_sigma70_r4_t2"/>
</dbReference>
<dbReference type="InterPro" id="IPR013325">
    <property type="entry name" value="RNA_pol_sigma_r2"/>
</dbReference>
<dbReference type="PANTHER" id="PTHR43133:SF8">
    <property type="entry name" value="RNA POLYMERASE SIGMA FACTOR HI_1459-RELATED"/>
    <property type="match status" value="1"/>
</dbReference>
<dbReference type="InterPro" id="IPR007627">
    <property type="entry name" value="RNA_pol_sigma70_r2"/>
</dbReference>
<evidence type="ECO:0000256" key="4">
    <source>
        <dbReference type="ARBA" id="ARBA00023125"/>
    </source>
</evidence>
<evidence type="ECO:0000259" key="7">
    <source>
        <dbReference type="Pfam" id="PF08281"/>
    </source>
</evidence>
<accession>A0A8A4TVQ9</accession>
<dbReference type="RefSeq" id="WP_237383692.1">
    <property type="nucleotide sequence ID" value="NZ_CP071793.1"/>
</dbReference>
<dbReference type="EMBL" id="CP071793">
    <property type="protein sequence ID" value="QTD53590.1"/>
    <property type="molecule type" value="Genomic_DNA"/>
</dbReference>
<dbReference type="GO" id="GO:0016987">
    <property type="term" value="F:sigma factor activity"/>
    <property type="evidence" value="ECO:0007669"/>
    <property type="project" value="UniProtKB-KW"/>
</dbReference>
<dbReference type="Pfam" id="PF04542">
    <property type="entry name" value="Sigma70_r2"/>
    <property type="match status" value="1"/>
</dbReference>
<dbReference type="Pfam" id="PF08281">
    <property type="entry name" value="Sigma70_r4_2"/>
    <property type="match status" value="1"/>
</dbReference>